<feature type="domain" description="Carrier" evidence="2">
    <location>
        <begin position="19"/>
        <end position="52"/>
    </location>
</feature>
<dbReference type="AlphaFoldDB" id="A0A4D8PXW3"/>
<dbReference type="EMBL" id="CP032326">
    <property type="protein sequence ID" value="QCO00286.1"/>
    <property type="molecule type" value="Genomic_DNA"/>
</dbReference>
<dbReference type="Gene3D" id="1.10.1200.10">
    <property type="entry name" value="ACP-like"/>
    <property type="match status" value="1"/>
</dbReference>
<keyword evidence="3" id="KW-0614">Plasmid</keyword>
<evidence type="ECO:0000313" key="3">
    <source>
        <dbReference type="EMBL" id="QCO00286.1"/>
    </source>
</evidence>
<evidence type="ECO:0000256" key="1">
    <source>
        <dbReference type="SAM" id="MobiDB-lite"/>
    </source>
</evidence>
<dbReference type="InterPro" id="IPR009081">
    <property type="entry name" value="PP-bd_ACP"/>
</dbReference>
<evidence type="ECO:0000259" key="2">
    <source>
        <dbReference type="Pfam" id="PF00550"/>
    </source>
</evidence>
<accession>A0A4D8PXW3</accession>
<name>A0A4D8PXW3_9PROT</name>
<dbReference type="SUPFAM" id="SSF47336">
    <property type="entry name" value="ACP-like"/>
    <property type="match status" value="1"/>
</dbReference>
<feature type="region of interest" description="Disordered" evidence="1">
    <location>
        <begin position="62"/>
        <end position="92"/>
    </location>
</feature>
<proteinExistence type="predicted"/>
<protein>
    <submittedName>
        <fullName evidence="3">Acyl carrier protein</fullName>
    </submittedName>
</protein>
<geneLocation type="plasmid" evidence="3 4">
    <name>p5</name>
</geneLocation>
<dbReference type="InterPro" id="IPR036736">
    <property type="entry name" value="ACP-like_sf"/>
</dbReference>
<dbReference type="Proteomes" id="UP000298595">
    <property type="component" value="Plasmid p5"/>
</dbReference>
<sequence length="97" mass="10373">MALPSVEMATSERNAVLDGVLGIFSRILKVPPSRIVPDASLAENGIDSLALFDVFETDQGDVRRRRRGGDRRRCIGSAGPQPPGNRRTAAGAVALCR</sequence>
<organism evidence="3 4">
    <name type="scientific">Azospirillum argentinense</name>
    <dbReference type="NCBI Taxonomy" id="2970906"/>
    <lineage>
        <taxon>Bacteria</taxon>
        <taxon>Pseudomonadati</taxon>
        <taxon>Pseudomonadota</taxon>
        <taxon>Alphaproteobacteria</taxon>
        <taxon>Rhodospirillales</taxon>
        <taxon>Azospirillaceae</taxon>
        <taxon>Azospirillum</taxon>
    </lineage>
</organism>
<evidence type="ECO:0000313" key="4">
    <source>
        <dbReference type="Proteomes" id="UP000298595"/>
    </source>
</evidence>
<dbReference type="KEGG" id="aare:D3093_32670"/>
<reference evidence="3 4" key="1">
    <citation type="submission" date="2018-09" db="EMBL/GenBank/DDBJ databases">
        <title>Whole genome based analysis of evolution and adaptive divergence in Indian and Brazilian strains of Azospirillum brasilense.</title>
        <authorList>
            <person name="Singh C."/>
            <person name="Tripathi A.K."/>
        </authorList>
    </citation>
    <scope>NUCLEOTIDE SEQUENCE [LARGE SCALE GENOMIC DNA]</scope>
    <source>
        <strain evidence="3 4">MTCC4035</strain>
        <plasmid evidence="3 4">p5</plasmid>
    </source>
</reference>
<dbReference type="Pfam" id="PF00550">
    <property type="entry name" value="PP-binding"/>
    <property type="match status" value="1"/>
</dbReference>
<gene>
    <name evidence="3" type="ORF">D3093_32670</name>
</gene>